<keyword evidence="3" id="KW-1185">Reference proteome</keyword>
<proteinExistence type="predicted"/>
<evidence type="ECO:0000256" key="1">
    <source>
        <dbReference type="SAM" id="MobiDB-lite"/>
    </source>
</evidence>
<evidence type="ECO:0000313" key="3">
    <source>
        <dbReference type="Proteomes" id="UP001175227"/>
    </source>
</evidence>
<comment type="caution">
    <text evidence="2">The sequence shown here is derived from an EMBL/GenBank/DDBJ whole genome shotgun (WGS) entry which is preliminary data.</text>
</comment>
<organism evidence="2 3">
    <name type="scientific">Armillaria novae-zelandiae</name>
    <dbReference type="NCBI Taxonomy" id="153914"/>
    <lineage>
        <taxon>Eukaryota</taxon>
        <taxon>Fungi</taxon>
        <taxon>Dikarya</taxon>
        <taxon>Basidiomycota</taxon>
        <taxon>Agaricomycotina</taxon>
        <taxon>Agaricomycetes</taxon>
        <taxon>Agaricomycetidae</taxon>
        <taxon>Agaricales</taxon>
        <taxon>Marasmiineae</taxon>
        <taxon>Physalacriaceae</taxon>
        <taxon>Armillaria</taxon>
    </lineage>
</organism>
<dbReference type="EMBL" id="JAUEPR010000050">
    <property type="protein sequence ID" value="KAK0471488.1"/>
    <property type="molecule type" value="Genomic_DNA"/>
</dbReference>
<dbReference type="AlphaFoldDB" id="A0AA39NU31"/>
<dbReference type="Proteomes" id="UP001175227">
    <property type="component" value="Unassembled WGS sequence"/>
</dbReference>
<reference evidence="2" key="1">
    <citation type="submission" date="2023-06" db="EMBL/GenBank/DDBJ databases">
        <authorList>
            <consortium name="Lawrence Berkeley National Laboratory"/>
            <person name="Ahrendt S."/>
            <person name="Sahu N."/>
            <person name="Indic B."/>
            <person name="Wong-Bajracharya J."/>
            <person name="Merenyi Z."/>
            <person name="Ke H.-M."/>
            <person name="Monk M."/>
            <person name="Kocsube S."/>
            <person name="Drula E."/>
            <person name="Lipzen A."/>
            <person name="Balint B."/>
            <person name="Henrissat B."/>
            <person name="Andreopoulos B."/>
            <person name="Martin F.M."/>
            <person name="Harder C.B."/>
            <person name="Rigling D."/>
            <person name="Ford K.L."/>
            <person name="Foster G.D."/>
            <person name="Pangilinan J."/>
            <person name="Papanicolaou A."/>
            <person name="Barry K."/>
            <person name="LaButti K."/>
            <person name="Viragh M."/>
            <person name="Koriabine M."/>
            <person name="Yan M."/>
            <person name="Riley R."/>
            <person name="Champramary S."/>
            <person name="Plett K.L."/>
            <person name="Tsai I.J."/>
            <person name="Slot J."/>
            <person name="Sipos G."/>
            <person name="Plett J."/>
            <person name="Nagy L.G."/>
            <person name="Grigoriev I.V."/>
        </authorList>
    </citation>
    <scope>NUCLEOTIDE SEQUENCE</scope>
    <source>
        <strain evidence="2">ICMP 16352</strain>
    </source>
</reference>
<name>A0AA39NU31_9AGAR</name>
<feature type="compositionally biased region" description="Basic and acidic residues" evidence="1">
    <location>
        <begin position="26"/>
        <end position="39"/>
    </location>
</feature>
<gene>
    <name evidence="2" type="ORF">IW261DRAFT_1344455</name>
</gene>
<accession>A0AA39NU31</accession>
<feature type="non-terminal residue" evidence="2">
    <location>
        <position position="169"/>
    </location>
</feature>
<feature type="region of interest" description="Disordered" evidence="1">
    <location>
        <begin position="26"/>
        <end position="50"/>
    </location>
</feature>
<sequence>MAESADFQDKFFSFYEDIIKHELPEDIAFDEKRDPRTERPLAPPSPDATSEEIEVFLHRFEEEVKYCGELMQRHFHRKVCFKYGHTSCRFNFPHEYVPRSYYDKETQSVITLCRDVLVNYFNDYVMVYCRHNHDMKCILSGKSCKAAMYYITDYITKMNLKMYEILSLM</sequence>
<protein>
    <submittedName>
        <fullName evidence="2">Uncharacterized protein</fullName>
    </submittedName>
</protein>
<evidence type="ECO:0000313" key="2">
    <source>
        <dbReference type="EMBL" id="KAK0471488.1"/>
    </source>
</evidence>